<gene>
    <name evidence="7" type="ORF">Vretifemale_10090</name>
    <name evidence="8" type="ORF">Vretimale_9345</name>
</gene>
<dbReference type="InterPro" id="IPR008271">
    <property type="entry name" value="Ser/Thr_kinase_AS"/>
</dbReference>
<dbReference type="Proteomes" id="UP000722791">
    <property type="component" value="Unassembled WGS sequence"/>
</dbReference>
<dbReference type="PROSITE" id="PS50011">
    <property type="entry name" value="PROTEIN_KINASE_DOM"/>
    <property type="match status" value="1"/>
</dbReference>
<comment type="caution">
    <text evidence="8">The sequence shown here is derived from an EMBL/GenBank/DDBJ whole genome shotgun (WGS) entry which is preliminary data.</text>
</comment>
<dbReference type="InterPro" id="IPR011009">
    <property type="entry name" value="Kinase-like_dom_sf"/>
</dbReference>
<dbReference type="Pfam" id="PF00069">
    <property type="entry name" value="Pkinase"/>
    <property type="match status" value="1"/>
</dbReference>
<keyword evidence="5" id="KW-0067">ATP-binding</keyword>
<evidence type="ECO:0000259" key="6">
    <source>
        <dbReference type="PROSITE" id="PS50011"/>
    </source>
</evidence>
<organism evidence="8 9">
    <name type="scientific">Volvox reticuliferus</name>
    <dbReference type="NCBI Taxonomy" id="1737510"/>
    <lineage>
        <taxon>Eukaryota</taxon>
        <taxon>Viridiplantae</taxon>
        <taxon>Chlorophyta</taxon>
        <taxon>core chlorophytes</taxon>
        <taxon>Chlorophyceae</taxon>
        <taxon>CS clade</taxon>
        <taxon>Chlamydomonadales</taxon>
        <taxon>Volvocaceae</taxon>
        <taxon>Volvox</taxon>
    </lineage>
</organism>
<name>A0A8J4GCK8_9CHLO</name>
<evidence type="ECO:0000256" key="1">
    <source>
        <dbReference type="ARBA" id="ARBA00022527"/>
    </source>
</evidence>
<evidence type="ECO:0000313" key="10">
    <source>
        <dbReference type="Proteomes" id="UP000747110"/>
    </source>
</evidence>
<keyword evidence="2" id="KW-0808">Transferase</keyword>
<dbReference type="PANTHER" id="PTHR24353">
    <property type="entry name" value="CYCLIC NUCLEOTIDE-DEPENDENT PROTEIN KINASE"/>
    <property type="match status" value="1"/>
</dbReference>
<accession>A0A8J4GCK8</accession>
<dbReference type="Gene3D" id="3.30.200.20">
    <property type="entry name" value="Phosphorylase Kinase, domain 1"/>
    <property type="match status" value="1"/>
</dbReference>
<evidence type="ECO:0000256" key="2">
    <source>
        <dbReference type="ARBA" id="ARBA00022679"/>
    </source>
</evidence>
<dbReference type="GO" id="GO:0004674">
    <property type="term" value="F:protein serine/threonine kinase activity"/>
    <property type="evidence" value="ECO:0007669"/>
    <property type="project" value="UniProtKB-KW"/>
</dbReference>
<feature type="domain" description="Protein kinase" evidence="6">
    <location>
        <begin position="138"/>
        <end position="411"/>
    </location>
</feature>
<dbReference type="InterPro" id="IPR000719">
    <property type="entry name" value="Prot_kinase_dom"/>
</dbReference>
<dbReference type="Proteomes" id="UP000747110">
    <property type="component" value="Unassembled WGS sequence"/>
</dbReference>
<dbReference type="PANTHER" id="PTHR24353:SF147">
    <property type="entry name" value="CGMP-DEPENDENT SERINE_THREONIN PROTEIN KINASE-RELATED"/>
    <property type="match status" value="1"/>
</dbReference>
<dbReference type="PROSITE" id="PS00108">
    <property type="entry name" value="PROTEIN_KINASE_ST"/>
    <property type="match status" value="1"/>
</dbReference>
<keyword evidence="1" id="KW-0723">Serine/threonine-protein kinase</keyword>
<sequence>MLMEGALVYVEGPQPAIGPSTLGTGVSNLYLLGKDESLRRCGRSGRASRDWAAPHSPSINTVGVVTPSLPIALQGLAAVEVRDLGDQNYEQRAIRRSLEDSVKARRAALQDGASSMPRAKVASAADRDLLAAAQKTDIRTVKVLGEGAFGIVDLVRVHTPAGQLLCVRKKLLKANESNNNDPAREVEALEAVRDCSFVTQLWSSVVGLYDYTLLMEYCPYGSLEGLLRVVSWHRSATGNACLDFVFASLLRLERRAGLTEDEARFYTACILIALEDIHSRGYVHRDVKPSNCMLAESRYLKLGDLGLAKHLEAGTKAHSQAGTPLYMAPEIVHGNKSGYTFSADMWSVGIMLWEMVDGALPKWAAVSWYWTKTLHCPDKFSPELKDLLGRLLDKSPRDRPTAADALCHGWFRQIDMAALRAQALPAPEPTELETLLIHSRASDGGKRSS</sequence>
<evidence type="ECO:0000313" key="9">
    <source>
        <dbReference type="Proteomes" id="UP000722791"/>
    </source>
</evidence>
<keyword evidence="10" id="KW-1185">Reference proteome</keyword>
<reference evidence="8" key="1">
    <citation type="journal article" date="2021" name="Proc. Natl. Acad. Sci. U.S.A.">
        <title>Three genomes in the algal genus Volvox reveal the fate of a haploid sex-determining region after a transition to homothallism.</title>
        <authorList>
            <person name="Yamamoto K."/>
            <person name="Hamaji T."/>
            <person name="Kawai-Toyooka H."/>
            <person name="Matsuzaki R."/>
            <person name="Takahashi F."/>
            <person name="Nishimura Y."/>
            <person name="Kawachi M."/>
            <person name="Noguchi H."/>
            <person name="Minakuchi Y."/>
            <person name="Umen J.G."/>
            <person name="Toyoda A."/>
            <person name="Nozaki H."/>
        </authorList>
    </citation>
    <scope>NUCLEOTIDE SEQUENCE</scope>
    <source>
        <strain evidence="8">NIES-3785</strain>
        <strain evidence="7">NIES-3786</strain>
    </source>
</reference>
<dbReference type="EMBL" id="BNCP01000020">
    <property type="protein sequence ID" value="GIL80946.1"/>
    <property type="molecule type" value="Genomic_DNA"/>
</dbReference>
<protein>
    <recommendedName>
        <fullName evidence="6">Protein kinase domain-containing protein</fullName>
    </recommendedName>
</protein>
<evidence type="ECO:0000313" key="8">
    <source>
        <dbReference type="EMBL" id="GIM04855.1"/>
    </source>
</evidence>
<dbReference type="SUPFAM" id="SSF56112">
    <property type="entry name" value="Protein kinase-like (PK-like)"/>
    <property type="match status" value="1"/>
</dbReference>
<evidence type="ECO:0000256" key="5">
    <source>
        <dbReference type="ARBA" id="ARBA00022840"/>
    </source>
</evidence>
<dbReference type="GO" id="GO:0005524">
    <property type="term" value="F:ATP binding"/>
    <property type="evidence" value="ECO:0007669"/>
    <property type="project" value="UniProtKB-KW"/>
</dbReference>
<dbReference type="OrthoDB" id="524546at2759"/>
<dbReference type="EMBL" id="BNCQ01000017">
    <property type="protein sequence ID" value="GIM04855.1"/>
    <property type="molecule type" value="Genomic_DNA"/>
</dbReference>
<proteinExistence type="predicted"/>
<keyword evidence="4" id="KW-0418">Kinase</keyword>
<dbReference type="Gene3D" id="1.10.510.10">
    <property type="entry name" value="Transferase(Phosphotransferase) domain 1"/>
    <property type="match status" value="1"/>
</dbReference>
<keyword evidence="3" id="KW-0547">Nucleotide-binding</keyword>
<dbReference type="AlphaFoldDB" id="A0A8J4GCK8"/>
<evidence type="ECO:0000256" key="3">
    <source>
        <dbReference type="ARBA" id="ARBA00022741"/>
    </source>
</evidence>
<dbReference type="SMART" id="SM00220">
    <property type="entry name" value="S_TKc"/>
    <property type="match status" value="1"/>
</dbReference>
<evidence type="ECO:0000256" key="4">
    <source>
        <dbReference type="ARBA" id="ARBA00022777"/>
    </source>
</evidence>
<evidence type="ECO:0000313" key="7">
    <source>
        <dbReference type="EMBL" id="GIL80946.1"/>
    </source>
</evidence>